<reference evidence="12" key="1">
    <citation type="submission" date="2017-08" db="EMBL/GenBank/DDBJ databases">
        <authorList>
            <person name="Cuomo C."/>
            <person name="Billmyre B."/>
            <person name="Heitman J."/>
        </authorList>
    </citation>
    <scope>NUCLEOTIDE SEQUENCE</scope>
    <source>
        <strain evidence="12">CBS 12478</strain>
    </source>
</reference>
<dbReference type="FunFam" id="1.20.1250.20:FF:000078">
    <property type="entry name" value="MFS maltose transporter, putative"/>
    <property type="match status" value="1"/>
</dbReference>
<dbReference type="GO" id="GO:0000023">
    <property type="term" value="P:maltose metabolic process"/>
    <property type="evidence" value="ECO:0007669"/>
    <property type="project" value="UniProtKB-KW"/>
</dbReference>
<reference evidence="12" key="2">
    <citation type="submission" date="2024-01" db="EMBL/GenBank/DDBJ databases">
        <title>Comparative genomics of Cryptococcus and Kwoniella reveals pathogenesis evolution and contrasting modes of karyotype evolution via chromosome fusion or intercentromeric recombination.</title>
        <authorList>
            <person name="Coelho M.A."/>
            <person name="David-Palma M."/>
            <person name="Shea T."/>
            <person name="Bowers K."/>
            <person name="McGinley-Smith S."/>
            <person name="Mohammad A.W."/>
            <person name="Gnirke A."/>
            <person name="Yurkov A.M."/>
            <person name="Nowrousian M."/>
            <person name="Sun S."/>
            <person name="Cuomo C.A."/>
            <person name="Heitman J."/>
        </authorList>
    </citation>
    <scope>NUCLEOTIDE SEQUENCE</scope>
    <source>
        <strain evidence="12">CBS 12478</strain>
    </source>
</reference>
<keyword evidence="4 10" id="KW-0812">Transmembrane</keyword>
<dbReference type="PANTHER" id="PTHR48022:SF5">
    <property type="entry name" value="ALPHA-GLUCOSIDES PERMEASE MPH2-RELATED"/>
    <property type="match status" value="1"/>
</dbReference>
<evidence type="ECO:0000256" key="4">
    <source>
        <dbReference type="ARBA" id="ARBA00022692"/>
    </source>
</evidence>
<feature type="transmembrane region" description="Helical" evidence="10">
    <location>
        <begin position="374"/>
        <end position="393"/>
    </location>
</feature>
<dbReference type="GeneID" id="43592032"/>
<feature type="transmembrane region" description="Helical" evidence="10">
    <location>
        <begin position="433"/>
        <end position="455"/>
    </location>
</feature>
<evidence type="ECO:0000256" key="1">
    <source>
        <dbReference type="ARBA" id="ARBA00004141"/>
    </source>
</evidence>
<dbReference type="InterPro" id="IPR003663">
    <property type="entry name" value="Sugar/inositol_transpt"/>
</dbReference>
<dbReference type="Proteomes" id="UP000322225">
    <property type="component" value="Chromosome 11"/>
</dbReference>
<keyword evidence="7" id="KW-0462">Maltose metabolism</keyword>
<dbReference type="PROSITE" id="PS50850">
    <property type="entry name" value="MFS"/>
    <property type="match status" value="1"/>
</dbReference>
<feature type="transmembrane region" description="Helical" evidence="10">
    <location>
        <begin position="467"/>
        <end position="485"/>
    </location>
</feature>
<evidence type="ECO:0000256" key="6">
    <source>
        <dbReference type="ARBA" id="ARBA00023136"/>
    </source>
</evidence>
<dbReference type="PROSITE" id="PS00217">
    <property type="entry name" value="SUGAR_TRANSPORT_2"/>
    <property type="match status" value="1"/>
</dbReference>
<evidence type="ECO:0000313" key="13">
    <source>
        <dbReference type="Proteomes" id="UP000322225"/>
    </source>
</evidence>
<dbReference type="PANTHER" id="PTHR48022">
    <property type="entry name" value="PLASTIDIC GLUCOSE TRANSPORTER 4"/>
    <property type="match status" value="1"/>
</dbReference>
<keyword evidence="13" id="KW-1185">Reference proteome</keyword>
<name>A0AAJ8LRD5_9TREE</name>
<dbReference type="NCBIfam" id="TIGR00879">
    <property type="entry name" value="SP"/>
    <property type="match status" value="1"/>
</dbReference>
<keyword evidence="3 9" id="KW-0813">Transport</keyword>
<keyword evidence="5 10" id="KW-1133">Transmembrane helix</keyword>
<feature type="domain" description="Major facilitator superfamily (MFS) profile" evidence="11">
    <location>
        <begin position="83"/>
        <end position="524"/>
    </location>
</feature>
<dbReference type="InterPro" id="IPR050360">
    <property type="entry name" value="MFS_Sugar_Transporters"/>
</dbReference>
<evidence type="ECO:0000256" key="3">
    <source>
        <dbReference type="ARBA" id="ARBA00022448"/>
    </source>
</evidence>
<feature type="transmembrane region" description="Helical" evidence="10">
    <location>
        <begin position="337"/>
        <end position="354"/>
    </location>
</feature>
<evidence type="ECO:0000256" key="7">
    <source>
        <dbReference type="ARBA" id="ARBA00026248"/>
    </source>
</evidence>
<dbReference type="KEGG" id="ksn:43592032"/>
<keyword evidence="6 10" id="KW-0472">Membrane</keyword>
<evidence type="ECO:0000256" key="5">
    <source>
        <dbReference type="ARBA" id="ARBA00022989"/>
    </source>
</evidence>
<feature type="transmembrane region" description="Helical" evidence="10">
    <location>
        <begin position="400"/>
        <end position="421"/>
    </location>
</feature>
<dbReference type="Gene3D" id="1.20.1250.20">
    <property type="entry name" value="MFS general substrate transporter like domains"/>
    <property type="match status" value="1"/>
</dbReference>
<feature type="transmembrane region" description="Helical" evidence="10">
    <location>
        <begin position="253"/>
        <end position="274"/>
    </location>
</feature>
<dbReference type="InterPro" id="IPR020846">
    <property type="entry name" value="MFS_dom"/>
</dbReference>
<dbReference type="InterPro" id="IPR005829">
    <property type="entry name" value="Sugar_transporter_CS"/>
</dbReference>
<dbReference type="RefSeq" id="XP_065823887.1">
    <property type="nucleotide sequence ID" value="XM_065967815.1"/>
</dbReference>
<dbReference type="AlphaFoldDB" id="A0AAJ8LRD5"/>
<evidence type="ECO:0000259" key="11">
    <source>
        <dbReference type="PROSITE" id="PS50850"/>
    </source>
</evidence>
<dbReference type="SUPFAM" id="SSF103473">
    <property type="entry name" value="MFS general substrate transporter"/>
    <property type="match status" value="1"/>
</dbReference>
<dbReference type="InterPro" id="IPR005828">
    <property type="entry name" value="MFS_sugar_transport-like"/>
</dbReference>
<evidence type="ECO:0000256" key="8">
    <source>
        <dbReference type="ARBA" id="ARBA00049119"/>
    </source>
</evidence>
<evidence type="ECO:0000256" key="2">
    <source>
        <dbReference type="ARBA" id="ARBA00010992"/>
    </source>
</evidence>
<comment type="similarity">
    <text evidence="2 9">Belongs to the major facilitator superfamily. Sugar transporter (TC 2.A.1.1) family.</text>
</comment>
<organism evidence="12 13">
    <name type="scientific">Kwoniella shandongensis</name>
    <dbReference type="NCBI Taxonomy" id="1734106"/>
    <lineage>
        <taxon>Eukaryota</taxon>
        <taxon>Fungi</taxon>
        <taxon>Dikarya</taxon>
        <taxon>Basidiomycota</taxon>
        <taxon>Agaricomycotina</taxon>
        <taxon>Tremellomycetes</taxon>
        <taxon>Tremellales</taxon>
        <taxon>Cryptococcaceae</taxon>
        <taxon>Kwoniella</taxon>
    </lineage>
</organism>
<comment type="subcellular location">
    <subcellularLocation>
        <location evidence="1">Membrane</location>
        <topology evidence="1">Multi-pass membrane protein</topology>
    </subcellularLocation>
</comment>
<dbReference type="Pfam" id="PF00083">
    <property type="entry name" value="Sugar_tr"/>
    <property type="match status" value="1"/>
</dbReference>
<dbReference type="EMBL" id="CP144061">
    <property type="protein sequence ID" value="WWD21809.1"/>
    <property type="molecule type" value="Genomic_DNA"/>
</dbReference>
<evidence type="ECO:0000313" key="12">
    <source>
        <dbReference type="EMBL" id="WWD21809.1"/>
    </source>
</evidence>
<sequence length="575" mass="63214">MSHYPDEKANVHDLGDKSTHDHLELATQGGQDAIRIDSAIAMGVAQNVDDFMNLVREASEANEREKDLTLWSAFKIYPKAMAWSVIITMSIVMDGYDASVMGSFNAYPSFQNKFGLPAANGTKQIPPSWQNGISGANSVGVIFAGVVSERYGYRWTIIGALMATIGFIFIPFFAENLATFLVGELFCGMAWGVFQTMTTAYAAEVCPLPLRHFLTSFVNFAWVLGSFISAGVLVAFESRRDVWGYRIPFAIQWAWPIPIAVCTFLAPESPWWLVRHGHKERALHSIKRLARKNGVTDREADATVALMVYTDGMEKAVSAGTTYWDCFKGIDGRRTEIACMLWMAQALSGPVVAGNSTYMFEAAGISSSTSFKLGWIQSGIGAIGTIASWYTLTRYGRKKLILAGCVSMLIIEIIVGCLAIPQPESHANALASGALIILLVAVADFTTGPVIYAVIPELPSTRLRAKTIVLARNAYNIIGLVAGILTIRQLNPLGWNWGPKMCFFWAGFNITFTVYLYFRLPETKGRTYAELDILFERKIPARKFASTKIATLLEGTEAIQGDRTTTKEQPSVAMV</sequence>
<feature type="transmembrane region" description="Helical" evidence="10">
    <location>
        <begin position="497"/>
        <end position="518"/>
    </location>
</feature>
<feature type="transmembrane region" description="Helical" evidence="10">
    <location>
        <begin position="155"/>
        <end position="174"/>
    </location>
</feature>
<evidence type="ECO:0000256" key="9">
    <source>
        <dbReference type="RuleBase" id="RU003346"/>
    </source>
</evidence>
<evidence type="ECO:0000256" key="10">
    <source>
        <dbReference type="SAM" id="Phobius"/>
    </source>
</evidence>
<proteinExistence type="inferred from homology"/>
<dbReference type="InterPro" id="IPR036259">
    <property type="entry name" value="MFS_trans_sf"/>
</dbReference>
<feature type="transmembrane region" description="Helical" evidence="10">
    <location>
        <begin position="180"/>
        <end position="201"/>
    </location>
</feature>
<feature type="transmembrane region" description="Helical" evidence="10">
    <location>
        <begin position="213"/>
        <end position="233"/>
    </location>
</feature>
<protein>
    <recommendedName>
        <fullName evidence="11">Major facilitator superfamily (MFS) profile domain-containing protein</fullName>
    </recommendedName>
</protein>
<comment type="catalytic activity">
    <reaction evidence="8">
        <text>myo-inositol(out) + H(+)(out) = myo-inositol(in) + H(+)(in)</text>
        <dbReference type="Rhea" id="RHEA:60364"/>
        <dbReference type="ChEBI" id="CHEBI:15378"/>
        <dbReference type="ChEBI" id="CHEBI:17268"/>
    </reaction>
</comment>
<dbReference type="GO" id="GO:0016020">
    <property type="term" value="C:membrane"/>
    <property type="evidence" value="ECO:0007669"/>
    <property type="project" value="UniProtKB-SubCell"/>
</dbReference>
<accession>A0AAJ8LRD5</accession>
<gene>
    <name evidence="12" type="ORF">CI109_106297</name>
</gene>
<dbReference type="GO" id="GO:0005351">
    <property type="term" value="F:carbohydrate:proton symporter activity"/>
    <property type="evidence" value="ECO:0007669"/>
    <property type="project" value="TreeGrafter"/>
</dbReference>